<dbReference type="Proteomes" id="UP001152607">
    <property type="component" value="Unassembled WGS sequence"/>
</dbReference>
<dbReference type="InterPro" id="IPR007612">
    <property type="entry name" value="LOR"/>
</dbReference>
<protein>
    <submittedName>
        <fullName evidence="2">Uncharacterized protein</fullName>
    </submittedName>
</protein>
<dbReference type="InterPro" id="IPR025659">
    <property type="entry name" value="Tubby-like_C"/>
</dbReference>
<accession>A0A9W4UL36</accession>
<dbReference type="AlphaFoldDB" id="A0A9W4UL36"/>
<proteinExistence type="inferred from homology"/>
<keyword evidence="3" id="KW-1185">Reference proteome</keyword>
<dbReference type="SUPFAM" id="SSF54518">
    <property type="entry name" value="Tubby C-terminal domain-like"/>
    <property type="match status" value="1"/>
</dbReference>
<dbReference type="EMBL" id="CAOQHR010000006">
    <property type="protein sequence ID" value="CAI6336223.1"/>
    <property type="molecule type" value="Genomic_DNA"/>
</dbReference>
<dbReference type="InterPro" id="IPR038595">
    <property type="entry name" value="LOR_sf"/>
</dbReference>
<reference evidence="2" key="1">
    <citation type="submission" date="2023-01" db="EMBL/GenBank/DDBJ databases">
        <authorList>
            <person name="Van Ghelder C."/>
            <person name="Rancurel C."/>
        </authorList>
    </citation>
    <scope>NUCLEOTIDE SEQUENCE</scope>
    <source>
        <strain evidence="2">CNCM I-4278</strain>
    </source>
</reference>
<evidence type="ECO:0000313" key="3">
    <source>
        <dbReference type="Proteomes" id="UP001152607"/>
    </source>
</evidence>
<organism evidence="2 3">
    <name type="scientific">Periconia digitata</name>
    <dbReference type="NCBI Taxonomy" id="1303443"/>
    <lineage>
        <taxon>Eukaryota</taxon>
        <taxon>Fungi</taxon>
        <taxon>Dikarya</taxon>
        <taxon>Ascomycota</taxon>
        <taxon>Pezizomycotina</taxon>
        <taxon>Dothideomycetes</taxon>
        <taxon>Pleosporomycetidae</taxon>
        <taxon>Pleosporales</taxon>
        <taxon>Massarineae</taxon>
        <taxon>Periconiaceae</taxon>
        <taxon>Periconia</taxon>
    </lineage>
</organism>
<dbReference type="Pfam" id="PF04525">
    <property type="entry name" value="LOR"/>
    <property type="match status" value="1"/>
</dbReference>
<comment type="caution">
    <text evidence="2">The sequence shown here is derived from an EMBL/GenBank/DDBJ whole genome shotgun (WGS) entry which is preliminary data.</text>
</comment>
<comment type="similarity">
    <text evidence="1">Belongs to the LOR family.</text>
</comment>
<dbReference type="OrthoDB" id="3658421at2759"/>
<evidence type="ECO:0000313" key="2">
    <source>
        <dbReference type="EMBL" id="CAI6336223.1"/>
    </source>
</evidence>
<dbReference type="Gene3D" id="2.40.160.200">
    <property type="entry name" value="LURP1-related"/>
    <property type="match status" value="1"/>
</dbReference>
<evidence type="ECO:0000256" key="1">
    <source>
        <dbReference type="ARBA" id="ARBA00005437"/>
    </source>
</evidence>
<name>A0A9W4UL36_9PLEO</name>
<sequence length="196" mass="22077">MSLPPLPQPGVPLINGFIARKPETFFMQEEKILTFKDDFLVSFASGQEFLKVSRLNRKEISFRTIKGQEVMRIMKQKHSFSGRGSEYRGVRPDGTEAFYLKLERGLIRTGYDLTAYPSPNQRLPMPIEKGVMGKSAAVMLNGQPAVTFKDGSDWKHARSQCHIDVAPGMDIILAIAVNWIRYDKKVEDRKAVAAAT</sequence>
<gene>
    <name evidence="2" type="ORF">PDIGIT_LOCUS9315</name>
</gene>